<accession>A0A974WG72</accession>
<name>A0A974WG72_9BACT</name>
<feature type="transmembrane region" description="Helical" evidence="1">
    <location>
        <begin position="42"/>
        <end position="60"/>
    </location>
</feature>
<dbReference type="RefSeq" id="WP_205722205.1">
    <property type="nucleotide sequence ID" value="NZ_CP070608.1"/>
</dbReference>
<feature type="transmembrane region" description="Helical" evidence="1">
    <location>
        <begin position="179"/>
        <end position="199"/>
    </location>
</feature>
<gene>
    <name evidence="2" type="ORF">JR347_01000</name>
</gene>
<keyword evidence="3" id="KW-1185">Reference proteome</keyword>
<keyword evidence="1" id="KW-0472">Membrane</keyword>
<sequence>MTTISDFKNAHKWLIIPFIISIIGFSRSYFLKLPDATWHQHMHGLSAILWYIMIIVQPYLITNGKIELHRYYGKIALFLAGAVTFSAITIIPLNLKAAANLEPNPVVSMAFFYGVTFTDIITIIGFGLSVIIGITKVKNVEDHAFWMISTVFWALMPALGRLALLSTMIIFGFPPPYDFIDVLFFSTLLCLVPIVIICWRFKRLHPALIAVGFGNILYLFTRQIGGNELWQSIADSVFKY</sequence>
<feature type="transmembrane region" description="Helical" evidence="1">
    <location>
        <begin position="144"/>
        <end position="173"/>
    </location>
</feature>
<keyword evidence="1" id="KW-1133">Transmembrane helix</keyword>
<evidence type="ECO:0000256" key="1">
    <source>
        <dbReference type="SAM" id="Phobius"/>
    </source>
</evidence>
<feature type="transmembrane region" description="Helical" evidence="1">
    <location>
        <begin position="12"/>
        <end position="30"/>
    </location>
</feature>
<evidence type="ECO:0000313" key="3">
    <source>
        <dbReference type="Proteomes" id="UP000662783"/>
    </source>
</evidence>
<keyword evidence="1" id="KW-0812">Transmembrane</keyword>
<dbReference type="Proteomes" id="UP000662783">
    <property type="component" value="Chromosome"/>
</dbReference>
<organism evidence="2 3">
    <name type="scientific">Fulvivirga lutea</name>
    <dbReference type="NCBI Taxonomy" id="2810512"/>
    <lineage>
        <taxon>Bacteria</taxon>
        <taxon>Pseudomonadati</taxon>
        <taxon>Bacteroidota</taxon>
        <taxon>Cytophagia</taxon>
        <taxon>Cytophagales</taxon>
        <taxon>Fulvivirgaceae</taxon>
        <taxon>Fulvivirga</taxon>
    </lineage>
</organism>
<protein>
    <submittedName>
        <fullName evidence="2">Uncharacterized protein</fullName>
    </submittedName>
</protein>
<dbReference type="AlphaFoldDB" id="A0A974WG72"/>
<reference evidence="2" key="1">
    <citation type="submission" date="2021-02" db="EMBL/GenBank/DDBJ databases">
        <title>Fulvivirga sp. S481 isolated from sea water.</title>
        <authorList>
            <person name="Bae S.S."/>
            <person name="Baek K."/>
        </authorList>
    </citation>
    <scope>NUCLEOTIDE SEQUENCE</scope>
    <source>
        <strain evidence="2">S481</strain>
    </source>
</reference>
<feature type="transmembrane region" description="Helical" evidence="1">
    <location>
        <begin position="72"/>
        <end position="91"/>
    </location>
</feature>
<feature type="transmembrane region" description="Helical" evidence="1">
    <location>
        <begin position="111"/>
        <end position="132"/>
    </location>
</feature>
<proteinExistence type="predicted"/>
<dbReference type="EMBL" id="CP070608">
    <property type="protein sequence ID" value="QSE97696.1"/>
    <property type="molecule type" value="Genomic_DNA"/>
</dbReference>
<evidence type="ECO:0000313" key="2">
    <source>
        <dbReference type="EMBL" id="QSE97696.1"/>
    </source>
</evidence>
<dbReference type="KEGG" id="fuv:JR347_01000"/>